<keyword evidence="2" id="KW-0548">Nucleotidyltransferase</keyword>
<evidence type="ECO:0000313" key="2">
    <source>
        <dbReference type="EMBL" id="EQD28279.1"/>
    </source>
</evidence>
<reference evidence="2" key="1">
    <citation type="submission" date="2013-08" db="EMBL/GenBank/DDBJ databases">
        <authorList>
            <person name="Mendez C."/>
            <person name="Richter M."/>
            <person name="Ferrer M."/>
            <person name="Sanchez J."/>
        </authorList>
    </citation>
    <scope>NUCLEOTIDE SEQUENCE</scope>
</reference>
<dbReference type="PROSITE" id="PS50878">
    <property type="entry name" value="RT_POL"/>
    <property type="match status" value="1"/>
</dbReference>
<dbReference type="PANTHER" id="PTHR34047">
    <property type="entry name" value="NUCLEAR INTRON MATURASE 1, MITOCHONDRIAL-RELATED"/>
    <property type="match status" value="1"/>
</dbReference>
<comment type="caution">
    <text evidence="2">The sequence shown here is derived from an EMBL/GenBank/DDBJ whole genome shotgun (WGS) entry which is preliminary data.</text>
</comment>
<gene>
    <name evidence="2" type="ORF">B1A_21234</name>
</gene>
<sequence>MTSARPDARRRQRIDIAGTPQGSPISPLLANLYFRRFLLAWERFGHRERLDAHVVNYADDLVICCRPGNGSDALTTMRQLMTRLGLTVNEAKTRLVRLPEEGFDFPGYSIGRFHGKDGVPFIGTRPSRKAVRRLLERVHDATTPHKHAESPDLRVAALNRLLRGWAAYFNQGPVLPTYKLVRWYVQRRLQRWLVRRSGQAGTGYRQYPDEYLYETLGLYTLPRRRSDLPSAKA</sequence>
<reference evidence="2" key="2">
    <citation type="journal article" date="2014" name="ISME J.">
        <title>Microbial stratification in low pH oxic and suboxic macroscopic growths along an acid mine drainage.</title>
        <authorList>
            <person name="Mendez-Garcia C."/>
            <person name="Mesa V."/>
            <person name="Sprenger R.R."/>
            <person name="Richter M."/>
            <person name="Diez M.S."/>
            <person name="Solano J."/>
            <person name="Bargiela R."/>
            <person name="Golyshina O.V."/>
            <person name="Manteca A."/>
            <person name="Ramos J.L."/>
            <person name="Gallego J.R."/>
            <person name="Llorente I."/>
            <person name="Martins Dos Santos V.A."/>
            <person name="Jensen O.N."/>
            <person name="Pelaez A.I."/>
            <person name="Sanchez J."/>
            <person name="Ferrer M."/>
        </authorList>
    </citation>
    <scope>NUCLEOTIDE SEQUENCE</scope>
</reference>
<protein>
    <submittedName>
        <fullName evidence="2">RNA-directed DNA polymerase (Reverse transcriptase)</fullName>
        <ecNumber evidence="2">2.7.7.49</ecNumber>
    </submittedName>
</protein>
<feature type="domain" description="Reverse transcriptase" evidence="1">
    <location>
        <begin position="1"/>
        <end position="110"/>
    </location>
</feature>
<dbReference type="EC" id="2.7.7.49" evidence="2"/>
<dbReference type="EMBL" id="AUZX01015695">
    <property type="protein sequence ID" value="EQD28279.1"/>
    <property type="molecule type" value="Genomic_DNA"/>
</dbReference>
<dbReference type="GO" id="GO:0003964">
    <property type="term" value="F:RNA-directed DNA polymerase activity"/>
    <property type="evidence" value="ECO:0007669"/>
    <property type="project" value="UniProtKB-KW"/>
</dbReference>
<evidence type="ECO:0000259" key="1">
    <source>
        <dbReference type="PROSITE" id="PS50878"/>
    </source>
</evidence>
<dbReference type="InterPro" id="IPR000477">
    <property type="entry name" value="RT_dom"/>
</dbReference>
<dbReference type="SUPFAM" id="SSF56672">
    <property type="entry name" value="DNA/RNA polymerases"/>
    <property type="match status" value="1"/>
</dbReference>
<dbReference type="CDD" id="cd01651">
    <property type="entry name" value="RT_G2_intron"/>
    <property type="match status" value="1"/>
</dbReference>
<dbReference type="PANTHER" id="PTHR34047:SF8">
    <property type="entry name" value="PROTEIN YKFC"/>
    <property type="match status" value="1"/>
</dbReference>
<dbReference type="Pfam" id="PF00078">
    <property type="entry name" value="RVT_1"/>
    <property type="match status" value="1"/>
</dbReference>
<proteinExistence type="predicted"/>
<accession>T0ZHP8</accession>
<organism evidence="2">
    <name type="scientific">mine drainage metagenome</name>
    <dbReference type="NCBI Taxonomy" id="410659"/>
    <lineage>
        <taxon>unclassified sequences</taxon>
        <taxon>metagenomes</taxon>
        <taxon>ecological metagenomes</taxon>
    </lineage>
</organism>
<name>T0ZHP8_9ZZZZ</name>
<dbReference type="InterPro" id="IPR051083">
    <property type="entry name" value="GrpII_Intron_Splice-Mob/Def"/>
</dbReference>
<keyword evidence="2" id="KW-0695">RNA-directed DNA polymerase</keyword>
<dbReference type="InterPro" id="IPR013597">
    <property type="entry name" value="Mat_intron_G2"/>
</dbReference>
<keyword evidence="2" id="KW-0808">Transferase</keyword>
<dbReference type="AlphaFoldDB" id="T0ZHP8"/>
<dbReference type="Pfam" id="PF08388">
    <property type="entry name" value="GIIM"/>
    <property type="match status" value="1"/>
</dbReference>
<dbReference type="InterPro" id="IPR043502">
    <property type="entry name" value="DNA/RNA_pol_sf"/>
</dbReference>